<protein>
    <submittedName>
        <fullName evidence="2">Uncharacterized protein DUF2508</fullName>
    </submittedName>
</protein>
<gene>
    <name evidence="2" type="ORF">BD821_12243</name>
</gene>
<proteinExistence type="predicted"/>
<dbReference type="STRING" id="37659.GCA_000703125_01125"/>
<name>A0A2S6FUZ7_9CLOT</name>
<dbReference type="Proteomes" id="UP000239863">
    <property type="component" value="Unassembled WGS sequence"/>
</dbReference>
<evidence type="ECO:0000256" key="1">
    <source>
        <dbReference type="SAM" id="Coils"/>
    </source>
</evidence>
<evidence type="ECO:0000313" key="2">
    <source>
        <dbReference type="EMBL" id="PPK44681.1"/>
    </source>
</evidence>
<dbReference type="InterPro" id="IPR019644">
    <property type="entry name" value="DUF2508"/>
</dbReference>
<dbReference type="Pfam" id="PF10704">
    <property type="entry name" value="DUF2508"/>
    <property type="match status" value="1"/>
</dbReference>
<evidence type="ECO:0000313" key="3">
    <source>
        <dbReference type="Proteomes" id="UP000239863"/>
    </source>
</evidence>
<keyword evidence="1" id="KW-0175">Coiled coil</keyword>
<dbReference type="RefSeq" id="WP_104410712.1">
    <property type="nucleotide sequence ID" value="NZ_PTIS01000022.1"/>
</dbReference>
<sequence>MKINKRIYTKEQIEIIEALEQTINELETARCVFENANDTKLIEVAIYSEQAIKAKYEYLLFQARKLEIKLDEEMFYLRLKSIC</sequence>
<feature type="coiled-coil region" evidence="1">
    <location>
        <begin position="9"/>
        <end position="39"/>
    </location>
</feature>
<dbReference type="AlphaFoldDB" id="A0A2S6FUZ7"/>
<dbReference type="OrthoDB" id="1809893at2"/>
<accession>A0A2S6FUZ7</accession>
<comment type="caution">
    <text evidence="2">The sequence shown here is derived from an EMBL/GenBank/DDBJ whole genome shotgun (WGS) entry which is preliminary data.</text>
</comment>
<dbReference type="EMBL" id="PTIS01000022">
    <property type="protein sequence ID" value="PPK44681.1"/>
    <property type="molecule type" value="Genomic_DNA"/>
</dbReference>
<reference evidence="2 3" key="1">
    <citation type="submission" date="2018-02" db="EMBL/GenBank/DDBJ databases">
        <title>Genomic Encyclopedia of Archaeal and Bacterial Type Strains, Phase II (KMG-II): from individual species to whole genera.</title>
        <authorList>
            <person name="Goeker M."/>
        </authorList>
    </citation>
    <scope>NUCLEOTIDE SEQUENCE [LARGE SCALE GENOMIC DNA]</scope>
    <source>
        <strain evidence="2 3">DSM 15099</strain>
    </source>
</reference>
<organism evidence="2 3">
    <name type="scientific">Clostridium algidicarnis DSM 15099</name>
    <dbReference type="NCBI Taxonomy" id="1121295"/>
    <lineage>
        <taxon>Bacteria</taxon>
        <taxon>Bacillati</taxon>
        <taxon>Bacillota</taxon>
        <taxon>Clostridia</taxon>
        <taxon>Eubacteriales</taxon>
        <taxon>Clostridiaceae</taxon>
        <taxon>Clostridium</taxon>
    </lineage>
</organism>